<dbReference type="PANTHER" id="PTHR35271">
    <property type="entry name" value="ABC TRANSPORTER, SUBSTRATE-BINDING LIPOPROTEIN-RELATED"/>
    <property type="match status" value="1"/>
</dbReference>
<name>A0A5C8PDU2_9HYPH</name>
<evidence type="ECO:0000313" key="1">
    <source>
        <dbReference type="EMBL" id="TXL71764.1"/>
    </source>
</evidence>
<gene>
    <name evidence="1" type="ORF">FHP25_28240</name>
</gene>
<sequence>MRRRDVIMVFVGASFTWPLAARAQRSGEVPTVGVLYLGSEESFQGRLEAFRNGLQSNGLSEGKSVRLAMRYANGDVGELARLARELEAAGSVLIVTSGRTSVQAVRTALPNMPIVMAPSADPVGAGFARSLSRPGGKITGVSILGSELSGKRFQLLKEIVPTAKTFAVLFHPANPGNEVFLKNSMAIAEVLGIEIKERAVTGPDEISDAMAWAARLPAGGVYVGADPVFTQHKEAIFRTALAARLPTMTPDIGYVRAGALVAYGPDSLEMRRQAAGYVAAILRGAEAGDLPIAQPTKFELVINLKTARALGLTVPVTLLARADEVIE</sequence>
<comment type="caution">
    <text evidence="1">The sequence shown here is derived from an EMBL/GenBank/DDBJ whole genome shotgun (WGS) entry which is preliminary data.</text>
</comment>
<dbReference type="RefSeq" id="WP_147850347.1">
    <property type="nucleotide sequence ID" value="NZ_VDUZ01000039.1"/>
</dbReference>
<dbReference type="Pfam" id="PF04392">
    <property type="entry name" value="ABC_sub_bind"/>
    <property type="match status" value="1"/>
</dbReference>
<dbReference type="OrthoDB" id="9776955at2"/>
<protein>
    <submittedName>
        <fullName evidence="1">ABC transporter substrate-binding protein</fullName>
    </submittedName>
</protein>
<dbReference type="AlphaFoldDB" id="A0A5C8PDU2"/>
<reference evidence="1 2" key="1">
    <citation type="submission" date="2019-06" db="EMBL/GenBank/DDBJ databases">
        <title>New taxonomy in bacterial strain CC-CFT640, isolated from vineyard.</title>
        <authorList>
            <person name="Lin S.-Y."/>
            <person name="Tsai C.-F."/>
            <person name="Young C.-C."/>
        </authorList>
    </citation>
    <scope>NUCLEOTIDE SEQUENCE [LARGE SCALE GENOMIC DNA]</scope>
    <source>
        <strain evidence="1 2">CC-CFT640</strain>
    </source>
</reference>
<proteinExistence type="predicted"/>
<dbReference type="PANTHER" id="PTHR35271:SF1">
    <property type="entry name" value="ABC TRANSPORTER, SUBSTRATE-BINDING LIPOPROTEIN"/>
    <property type="match status" value="1"/>
</dbReference>
<dbReference type="CDD" id="cd06325">
    <property type="entry name" value="PBP1_ABC_unchar_transporter"/>
    <property type="match status" value="1"/>
</dbReference>
<dbReference type="EMBL" id="VDUZ01000039">
    <property type="protein sequence ID" value="TXL71764.1"/>
    <property type="molecule type" value="Genomic_DNA"/>
</dbReference>
<dbReference type="Proteomes" id="UP000321638">
    <property type="component" value="Unassembled WGS sequence"/>
</dbReference>
<accession>A0A5C8PDU2</accession>
<keyword evidence="2" id="KW-1185">Reference proteome</keyword>
<organism evidence="1 2">
    <name type="scientific">Vineibacter terrae</name>
    <dbReference type="NCBI Taxonomy" id="2586908"/>
    <lineage>
        <taxon>Bacteria</taxon>
        <taxon>Pseudomonadati</taxon>
        <taxon>Pseudomonadota</taxon>
        <taxon>Alphaproteobacteria</taxon>
        <taxon>Hyphomicrobiales</taxon>
        <taxon>Vineibacter</taxon>
    </lineage>
</organism>
<evidence type="ECO:0000313" key="2">
    <source>
        <dbReference type="Proteomes" id="UP000321638"/>
    </source>
</evidence>
<dbReference type="InterPro" id="IPR007487">
    <property type="entry name" value="ABC_transpt-TYRBP-like"/>
</dbReference>
<dbReference type="Gene3D" id="3.40.50.2300">
    <property type="match status" value="2"/>
</dbReference>